<feature type="domain" description="C2H2-type" evidence="14">
    <location>
        <begin position="600"/>
        <end position="627"/>
    </location>
</feature>
<feature type="compositionally biased region" description="Acidic residues" evidence="12">
    <location>
        <begin position="429"/>
        <end position="459"/>
    </location>
</feature>
<dbReference type="Gene3D" id="1.25.40.420">
    <property type="match status" value="1"/>
</dbReference>
<keyword evidence="3" id="KW-0479">Metal-binding</keyword>
<dbReference type="Pfam" id="PF00651">
    <property type="entry name" value="BTB"/>
    <property type="match status" value="1"/>
</dbReference>
<dbReference type="GO" id="GO:0006357">
    <property type="term" value="P:regulation of transcription by RNA polymerase II"/>
    <property type="evidence" value="ECO:0007669"/>
    <property type="project" value="TreeGrafter"/>
</dbReference>
<feature type="domain" description="BTB" evidence="13">
    <location>
        <begin position="48"/>
        <end position="113"/>
    </location>
</feature>
<comment type="caution">
    <text evidence="15">The sequence shown here is derived from an EMBL/GenBank/DDBJ whole genome shotgun (WGS) entry which is preliminary data.</text>
</comment>
<dbReference type="SMART" id="SM00225">
    <property type="entry name" value="BTB"/>
    <property type="match status" value="1"/>
</dbReference>
<dbReference type="CDD" id="cd18186">
    <property type="entry name" value="BTB_POZ_ZBTB_KLHL-like"/>
    <property type="match status" value="1"/>
</dbReference>
<feature type="compositionally biased region" description="Basic and acidic residues" evidence="12">
    <location>
        <begin position="393"/>
        <end position="411"/>
    </location>
</feature>
<reference evidence="15" key="1">
    <citation type="submission" date="2022-03" db="EMBL/GenBank/DDBJ databases">
        <authorList>
            <person name="Martin C."/>
        </authorList>
    </citation>
    <scope>NUCLEOTIDE SEQUENCE</scope>
</reference>
<evidence type="ECO:0000256" key="5">
    <source>
        <dbReference type="ARBA" id="ARBA00022771"/>
    </source>
</evidence>
<feature type="compositionally biased region" description="Polar residues" evidence="12">
    <location>
        <begin position="764"/>
        <end position="773"/>
    </location>
</feature>
<evidence type="ECO:0000256" key="10">
    <source>
        <dbReference type="ARBA" id="ARBA00023242"/>
    </source>
</evidence>
<evidence type="ECO:0000256" key="3">
    <source>
        <dbReference type="ARBA" id="ARBA00022723"/>
    </source>
</evidence>
<evidence type="ECO:0000256" key="12">
    <source>
        <dbReference type="SAM" id="MobiDB-lite"/>
    </source>
</evidence>
<evidence type="ECO:0000256" key="4">
    <source>
        <dbReference type="ARBA" id="ARBA00022737"/>
    </source>
</evidence>
<evidence type="ECO:0000256" key="1">
    <source>
        <dbReference type="ARBA" id="ARBA00004123"/>
    </source>
</evidence>
<dbReference type="InterPro" id="IPR011705">
    <property type="entry name" value="BACK"/>
</dbReference>
<dbReference type="InterPro" id="IPR013087">
    <property type="entry name" value="Znf_C2H2_type"/>
</dbReference>
<dbReference type="Pfam" id="PF13894">
    <property type="entry name" value="zf-C2H2_4"/>
    <property type="match status" value="1"/>
</dbReference>
<dbReference type="PANTHER" id="PTHR24404:SF114">
    <property type="entry name" value="KLUMPFUSS, ISOFORM B-RELATED"/>
    <property type="match status" value="1"/>
</dbReference>
<keyword evidence="16" id="KW-1185">Reference proteome</keyword>
<protein>
    <submittedName>
        <fullName evidence="15">Uncharacterized protein</fullName>
    </submittedName>
</protein>
<feature type="region of interest" description="Disordered" evidence="12">
    <location>
        <begin position="384"/>
        <end position="480"/>
    </location>
</feature>
<feature type="domain" description="C2H2-type" evidence="14">
    <location>
        <begin position="713"/>
        <end position="740"/>
    </location>
</feature>
<sequence>MLTPSEQRMDLNSANMTLAKGPMNFSENQQGNVILDKLRLQKDNGRFCDIVFHVDEKQYLAHRNVLAACSPYFDSMLKINRVAKEHLSVTCTNHEIFELLLDYMYTGSVQIHNNNVRELLKLANHFLISNLRSYCGDYLEQSMDHTNCFSIKELASKSGLNKLLENSENFIKQNWSQIILQNEILEFTQSQLEIFMRNSELLSEEEKFRIILSWVKTNVKQRDTILIPLLAKIDWAKINPGIILSTLQEDLTFTQNEKLLYYLLKALHDNGIAFQEYMGMYTKLQEKYDLTSQDLEDEGNNLLQIAVSEAIGAVNEFVENDCKSEITVTPYRAMDQAAMQQIYQPPGSKDNDLGPIVEEGRKRRKGIPIKVKISKAKIEKALKKRGRKRKLKEAKPTVSKKEKPEIVKAEDAASENNESQKEDALNEMNDIDTKDDVDEDWEKDIEENDDSDLDEDYNIADDQISPKQKKRRRRFKNRKDTDGPIKCMECNYKAPNPSRLELHMNSVHKDDITYTCNLCDHTCKWNREHHIHMKSHFDGPPYKCDNEECDYSSERIQLLLIHRMKHTDERPFSCPMCNFRFRTKNNLRTHMRCHTGEKPFKCSICGRRFATKNTLMQHSVTHSDHRPYLCDLCGFSTKYQSHLIAHKRIHTGNVFKCQEANCKYSTPKRSQLKCHMRSHLCIRSHICSVCGRGFVEKSHLVRHERIHMDDKAFKCEQCDYGSSRRDKLKEHVLKHHGDNATAKTPYKPRRPRTQKQFSYPGMETSPSYYPQAQVESPVTLGREQVNFSNMQLAGDASLHESKEILMSNSHQHQTPQSHVITDYRPLTVDTSSISLASDIRTSSVSNQSHNHPHSQGHLDMKVPPPAHSQLPITDLRVPHPQGLQPVQLMSQLEQRPPGPGGYHPGDMASFGAFMQLF</sequence>
<evidence type="ECO:0000256" key="11">
    <source>
        <dbReference type="PROSITE-ProRule" id="PRU00042"/>
    </source>
</evidence>
<proteinExistence type="inferred from homology"/>
<keyword evidence="7" id="KW-0805">Transcription regulation</keyword>
<evidence type="ECO:0000259" key="14">
    <source>
        <dbReference type="PROSITE" id="PS50157"/>
    </source>
</evidence>
<comment type="similarity">
    <text evidence="2">Belongs to the krueppel C2H2-type zinc-finger protein family.</text>
</comment>
<dbReference type="FunFam" id="3.30.160.60:FF:002780">
    <property type="entry name" value="Protein CBR-EOR-1"/>
    <property type="match status" value="1"/>
</dbReference>
<dbReference type="Gene3D" id="3.30.710.10">
    <property type="entry name" value="Potassium Channel Kv1.1, Chain A"/>
    <property type="match status" value="1"/>
</dbReference>
<dbReference type="PROSITE" id="PS50157">
    <property type="entry name" value="ZINC_FINGER_C2H2_2"/>
    <property type="match status" value="7"/>
</dbReference>
<dbReference type="Pfam" id="PF00096">
    <property type="entry name" value="zf-C2H2"/>
    <property type="match status" value="3"/>
</dbReference>
<dbReference type="SMART" id="SM00875">
    <property type="entry name" value="BACK"/>
    <property type="match status" value="1"/>
</dbReference>
<dbReference type="FunFam" id="3.30.160.60:FF:000130">
    <property type="entry name" value="Spalt-like transcription factor 4"/>
    <property type="match status" value="1"/>
</dbReference>
<dbReference type="PROSITE" id="PS50097">
    <property type="entry name" value="BTB"/>
    <property type="match status" value="1"/>
</dbReference>
<comment type="subcellular location">
    <subcellularLocation>
        <location evidence="1">Nucleus</location>
    </subcellularLocation>
</comment>
<dbReference type="SUPFAM" id="SSF54695">
    <property type="entry name" value="POZ domain"/>
    <property type="match status" value="1"/>
</dbReference>
<dbReference type="PROSITE" id="PS00028">
    <property type="entry name" value="ZINC_FINGER_C2H2_1"/>
    <property type="match status" value="4"/>
</dbReference>
<evidence type="ECO:0000256" key="2">
    <source>
        <dbReference type="ARBA" id="ARBA00006991"/>
    </source>
</evidence>
<keyword evidence="6" id="KW-0862">Zinc</keyword>
<keyword evidence="5 11" id="KW-0863">Zinc-finger</keyword>
<feature type="domain" description="C2H2-type" evidence="14">
    <location>
        <begin position="572"/>
        <end position="599"/>
    </location>
</feature>
<dbReference type="InterPro" id="IPR000210">
    <property type="entry name" value="BTB/POZ_dom"/>
</dbReference>
<dbReference type="SUPFAM" id="SSF57667">
    <property type="entry name" value="beta-beta-alpha zinc fingers"/>
    <property type="match status" value="5"/>
</dbReference>
<dbReference type="Pfam" id="PF07707">
    <property type="entry name" value="BACK"/>
    <property type="match status" value="1"/>
</dbReference>
<keyword evidence="8" id="KW-0238">DNA-binding</keyword>
<feature type="domain" description="C2H2-type" evidence="14">
    <location>
        <begin position="655"/>
        <end position="684"/>
    </location>
</feature>
<dbReference type="FunFam" id="3.30.160.60:FF:001370">
    <property type="entry name" value="Zinc finger protein"/>
    <property type="match status" value="1"/>
</dbReference>
<dbReference type="Proteomes" id="UP000749559">
    <property type="component" value="Unassembled WGS sequence"/>
</dbReference>
<keyword evidence="9" id="KW-0804">Transcription</keyword>
<evidence type="ECO:0000313" key="16">
    <source>
        <dbReference type="Proteomes" id="UP000749559"/>
    </source>
</evidence>
<evidence type="ECO:0000256" key="9">
    <source>
        <dbReference type="ARBA" id="ARBA00023163"/>
    </source>
</evidence>
<dbReference type="PANTHER" id="PTHR24404">
    <property type="entry name" value="ZINC FINGER PROTEIN"/>
    <property type="match status" value="1"/>
</dbReference>
<feature type="region of interest" description="Disordered" evidence="12">
    <location>
        <begin position="738"/>
        <end position="773"/>
    </location>
</feature>
<gene>
    <name evidence="15" type="ORF">OFUS_LOCUS9473</name>
</gene>
<dbReference type="FunFam" id="3.30.160.60:FF:000322">
    <property type="entry name" value="GDNF-inducible zinc finger protein 1"/>
    <property type="match status" value="1"/>
</dbReference>
<dbReference type="GO" id="GO:0008270">
    <property type="term" value="F:zinc ion binding"/>
    <property type="evidence" value="ECO:0007669"/>
    <property type="project" value="UniProtKB-KW"/>
</dbReference>
<dbReference type="InterPro" id="IPR050589">
    <property type="entry name" value="Ikaros_C2H2-ZF"/>
</dbReference>
<accession>A0A8S4NNA4</accession>
<evidence type="ECO:0000313" key="15">
    <source>
        <dbReference type="EMBL" id="CAH1783105.1"/>
    </source>
</evidence>
<dbReference type="InterPro" id="IPR036236">
    <property type="entry name" value="Znf_C2H2_sf"/>
</dbReference>
<feature type="domain" description="C2H2-type" evidence="14">
    <location>
        <begin position="628"/>
        <end position="655"/>
    </location>
</feature>
<feature type="domain" description="C2H2-type" evidence="14">
    <location>
        <begin position="685"/>
        <end position="712"/>
    </location>
</feature>
<name>A0A8S4NNA4_OWEFU</name>
<dbReference type="Gene3D" id="3.30.160.60">
    <property type="entry name" value="Classic Zinc Finger"/>
    <property type="match status" value="6"/>
</dbReference>
<dbReference type="SMART" id="SM00355">
    <property type="entry name" value="ZnF_C2H2"/>
    <property type="match status" value="9"/>
</dbReference>
<evidence type="ECO:0000256" key="7">
    <source>
        <dbReference type="ARBA" id="ARBA00023015"/>
    </source>
</evidence>
<dbReference type="EMBL" id="CAIIXF020000005">
    <property type="protein sequence ID" value="CAH1783105.1"/>
    <property type="molecule type" value="Genomic_DNA"/>
</dbReference>
<evidence type="ECO:0000256" key="6">
    <source>
        <dbReference type="ARBA" id="ARBA00022833"/>
    </source>
</evidence>
<keyword evidence="4" id="KW-0677">Repeat</keyword>
<dbReference type="GO" id="GO:0000978">
    <property type="term" value="F:RNA polymerase II cis-regulatory region sequence-specific DNA binding"/>
    <property type="evidence" value="ECO:0007669"/>
    <property type="project" value="TreeGrafter"/>
</dbReference>
<feature type="compositionally biased region" description="Basic residues" evidence="12">
    <location>
        <begin position="467"/>
        <end position="477"/>
    </location>
</feature>
<evidence type="ECO:0000259" key="13">
    <source>
        <dbReference type="PROSITE" id="PS50097"/>
    </source>
</evidence>
<dbReference type="InterPro" id="IPR011333">
    <property type="entry name" value="SKP1/BTB/POZ_sf"/>
</dbReference>
<evidence type="ECO:0000256" key="8">
    <source>
        <dbReference type="ARBA" id="ARBA00023125"/>
    </source>
</evidence>
<feature type="domain" description="C2H2-type" evidence="14">
    <location>
        <begin position="542"/>
        <end position="571"/>
    </location>
</feature>
<dbReference type="GO" id="GO:0005634">
    <property type="term" value="C:nucleus"/>
    <property type="evidence" value="ECO:0007669"/>
    <property type="project" value="UniProtKB-SubCell"/>
</dbReference>
<dbReference type="AlphaFoldDB" id="A0A8S4NNA4"/>
<dbReference type="GO" id="GO:0003700">
    <property type="term" value="F:DNA-binding transcription factor activity"/>
    <property type="evidence" value="ECO:0007669"/>
    <property type="project" value="TreeGrafter"/>
</dbReference>
<keyword evidence="10" id="KW-0539">Nucleus</keyword>
<organism evidence="15 16">
    <name type="scientific">Owenia fusiformis</name>
    <name type="common">Polychaete worm</name>
    <dbReference type="NCBI Taxonomy" id="6347"/>
    <lineage>
        <taxon>Eukaryota</taxon>
        <taxon>Metazoa</taxon>
        <taxon>Spiralia</taxon>
        <taxon>Lophotrochozoa</taxon>
        <taxon>Annelida</taxon>
        <taxon>Polychaeta</taxon>
        <taxon>Sedentaria</taxon>
        <taxon>Canalipalpata</taxon>
        <taxon>Sabellida</taxon>
        <taxon>Oweniida</taxon>
        <taxon>Oweniidae</taxon>
        <taxon>Owenia</taxon>
    </lineage>
</organism>
<dbReference type="OrthoDB" id="9978265at2759"/>